<dbReference type="SUPFAM" id="SSF52540">
    <property type="entry name" value="P-loop containing nucleoside triphosphate hydrolases"/>
    <property type="match status" value="1"/>
</dbReference>
<evidence type="ECO:0000313" key="3">
    <source>
        <dbReference type="EMBL" id="ODQ48320.1"/>
    </source>
</evidence>
<evidence type="ECO:0000313" key="4">
    <source>
        <dbReference type="Proteomes" id="UP000094455"/>
    </source>
</evidence>
<dbReference type="Pfam" id="PF09848">
    <property type="entry name" value="SLFN-g3_helicase"/>
    <property type="match status" value="1"/>
</dbReference>
<feature type="compositionally biased region" description="Basic and acidic residues" evidence="1">
    <location>
        <begin position="7"/>
        <end position="22"/>
    </location>
</feature>
<evidence type="ECO:0000259" key="2">
    <source>
        <dbReference type="Pfam" id="PF09848"/>
    </source>
</evidence>
<proteinExistence type="predicted"/>
<dbReference type="GeneID" id="30176817"/>
<organism evidence="3 4">
    <name type="scientific">Pichia membranifaciens NRRL Y-2026</name>
    <dbReference type="NCBI Taxonomy" id="763406"/>
    <lineage>
        <taxon>Eukaryota</taxon>
        <taxon>Fungi</taxon>
        <taxon>Dikarya</taxon>
        <taxon>Ascomycota</taxon>
        <taxon>Saccharomycotina</taxon>
        <taxon>Pichiomycetes</taxon>
        <taxon>Pichiales</taxon>
        <taxon>Pichiaceae</taxon>
        <taxon>Pichia</taxon>
    </lineage>
</organism>
<sequence>MSNKRTIKIDSVEPRKYVKKDGGSGQPDSIDKLSNVTLSDEQVQVKDDIIRFVKESIRNHREGDLPRVYVIKGGAGTGKSVVLNNLFNEIQKLNRKVGDEDLKGTRNYLVVNHPEMIRLYHRIARSFAYLSKRDIERPTSYINQFAKDRQKNKRLLNDLVIVDEAHLLATCKNAYKKFYGENHLTEIMKTCKVAVVVYDERQTLRTDQFWAEHSAHGCSLEDVLRQHSREHREYELQQQFRMNLSNANEDNTDVLQWVQRVCFQRHVQPVPRERLGGHFEFKVFDDCQQMYERVRSKNAQYGQCRILSTYDYPYRISGDRDWYVTGRGGFRLRWDKFTPGHTVPWSERDYTIDEVGSVYTIQGFDLNYVGVIIGPSVDIDWAADTVSVNAAAYEDRAGTVRRAGLDRDKAVETIVLNSLYVLLTRGVRGLYVYVHSEGAEPRAGERGEGNV</sequence>
<feature type="region of interest" description="Disordered" evidence="1">
    <location>
        <begin position="1"/>
        <end position="32"/>
    </location>
</feature>
<dbReference type="AlphaFoldDB" id="A0A1E3NQE5"/>
<gene>
    <name evidence="3" type="ORF">PICMEDRAFT_13916</name>
</gene>
<dbReference type="InterPro" id="IPR027417">
    <property type="entry name" value="P-loop_NTPase"/>
</dbReference>
<feature type="domain" description="Schlafen group 3-like DNA/RNA helicase" evidence="2">
    <location>
        <begin position="67"/>
        <end position="435"/>
    </location>
</feature>
<dbReference type="OrthoDB" id="411123at2759"/>
<accession>A0A1E3NQE5</accession>
<dbReference type="EMBL" id="KV454001">
    <property type="protein sequence ID" value="ODQ48320.1"/>
    <property type="molecule type" value="Genomic_DNA"/>
</dbReference>
<evidence type="ECO:0000256" key="1">
    <source>
        <dbReference type="SAM" id="MobiDB-lite"/>
    </source>
</evidence>
<name>A0A1E3NQE5_9ASCO</name>
<dbReference type="Proteomes" id="UP000094455">
    <property type="component" value="Unassembled WGS sequence"/>
</dbReference>
<dbReference type="InterPro" id="IPR018647">
    <property type="entry name" value="SLFN_3-like_DNA/RNA_helicase"/>
</dbReference>
<protein>
    <recommendedName>
        <fullName evidence="2">Schlafen group 3-like DNA/RNA helicase domain-containing protein</fullName>
    </recommendedName>
</protein>
<dbReference type="Gene3D" id="3.40.50.300">
    <property type="entry name" value="P-loop containing nucleotide triphosphate hydrolases"/>
    <property type="match status" value="1"/>
</dbReference>
<keyword evidence="4" id="KW-1185">Reference proteome</keyword>
<reference evidence="3 4" key="1">
    <citation type="journal article" date="2016" name="Proc. Natl. Acad. Sci. U.S.A.">
        <title>Comparative genomics of biotechnologically important yeasts.</title>
        <authorList>
            <person name="Riley R."/>
            <person name="Haridas S."/>
            <person name="Wolfe K.H."/>
            <person name="Lopes M.R."/>
            <person name="Hittinger C.T."/>
            <person name="Goeker M."/>
            <person name="Salamov A.A."/>
            <person name="Wisecaver J.H."/>
            <person name="Long T.M."/>
            <person name="Calvey C.H."/>
            <person name="Aerts A.L."/>
            <person name="Barry K.W."/>
            <person name="Choi C."/>
            <person name="Clum A."/>
            <person name="Coughlan A.Y."/>
            <person name="Deshpande S."/>
            <person name="Douglass A.P."/>
            <person name="Hanson S.J."/>
            <person name="Klenk H.-P."/>
            <person name="LaButti K.M."/>
            <person name="Lapidus A."/>
            <person name="Lindquist E.A."/>
            <person name="Lipzen A.M."/>
            <person name="Meier-Kolthoff J.P."/>
            <person name="Ohm R.A."/>
            <person name="Otillar R.P."/>
            <person name="Pangilinan J.L."/>
            <person name="Peng Y."/>
            <person name="Rokas A."/>
            <person name="Rosa C.A."/>
            <person name="Scheuner C."/>
            <person name="Sibirny A.A."/>
            <person name="Slot J.C."/>
            <person name="Stielow J.B."/>
            <person name="Sun H."/>
            <person name="Kurtzman C.P."/>
            <person name="Blackwell M."/>
            <person name="Grigoriev I.V."/>
            <person name="Jeffries T.W."/>
        </authorList>
    </citation>
    <scope>NUCLEOTIDE SEQUENCE [LARGE SCALE GENOMIC DNA]</scope>
    <source>
        <strain evidence="3 4">NRRL Y-2026</strain>
    </source>
</reference>
<dbReference type="RefSeq" id="XP_019019433.1">
    <property type="nucleotide sequence ID" value="XM_019160130.1"/>
</dbReference>